<protein>
    <submittedName>
        <fullName evidence="1">Uncharacterized protein</fullName>
    </submittedName>
</protein>
<organism evidence="1 2">
    <name type="scientific">Gymnopilus junonius</name>
    <name type="common">Spectacular rustgill mushroom</name>
    <name type="synonym">Gymnopilus spectabilis subsp. junonius</name>
    <dbReference type="NCBI Taxonomy" id="109634"/>
    <lineage>
        <taxon>Eukaryota</taxon>
        <taxon>Fungi</taxon>
        <taxon>Dikarya</taxon>
        <taxon>Basidiomycota</taxon>
        <taxon>Agaricomycotina</taxon>
        <taxon>Agaricomycetes</taxon>
        <taxon>Agaricomycetidae</taxon>
        <taxon>Agaricales</taxon>
        <taxon>Agaricineae</taxon>
        <taxon>Hymenogastraceae</taxon>
        <taxon>Gymnopilus</taxon>
    </lineage>
</organism>
<accession>A0A9P5N829</accession>
<dbReference type="OrthoDB" id="189968at2759"/>
<sequence>MEDRLKTQVIQSCWQDPSPGVINSLQLLTAPKGFLQTAPWAVQKPASVGEQSAPHTKRKDLSVNSFLMVAGVGQEHKLGRWLSVKEGGARNGALVVAFSPRTLA</sequence>
<proteinExistence type="predicted"/>
<dbReference type="InterPro" id="IPR015943">
    <property type="entry name" value="WD40/YVTN_repeat-like_dom_sf"/>
</dbReference>
<dbReference type="Gene3D" id="2.130.10.10">
    <property type="entry name" value="YVTN repeat-like/Quinoprotein amine dehydrogenase"/>
    <property type="match status" value="1"/>
</dbReference>
<keyword evidence="2" id="KW-1185">Reference proteome</keyword>
<gene>
    <name evidence="1" type="ORF">CPB84DRAFT_608131</name>
</gene>
<dbReference type="AlphaFoldDB" id="A0A9P5N829"/>
<dbReference type="EMBL" id="JADNYJ010000228">
    <property type="protein sequence ID" value="KAF8873796.1"/>
    <property type="molecule type" value="Genomic_DNA"/>
</dbReference>
<dbReference type="Proteomes" id="UP000724874">
    <property type="component" value="Unassembled WGS sequence"/>
</dbReference>
<reference evidence="1" key="1">
    <citation type="submission" date="2020-11" db="EMBL/GenBank/DDBJ databases">
        <authorList>
            <consortium name="DOE Joint Genome Institute"/>
            <person name="Ahrendt S."/>
            <person name="Riley R."/>
            <person name="Andreopoulos W."/>
            <person name="LaButti K."/>
            <person name="Pangilinan J."/>
            <person name="Ruiz-duenas F.J."/>
            <person name="Barrasa J.M."/>
            <person name="Sanchez-Garcia M."/>
            <person name="Camarero S."/>
            <person name="Miyauchi S."/>
            <person name="Serrano A."/>
            <person name="Linde D."/>
            <person name="Babiker R."/>
            <person name="Drula E."/>
            <person name="Ayuso-Fernandez I."/>
            <person name="Pacheco R."/>
            <person name="Padilla G."/>
            <person name="Ferreira P."/>
            <person name="Barriuso J."/>
            <person name="Kellner H."/>
            <person name="Castanera R."/>
            <person name="Alfaro M."/>
            <person name="Ramirez L."/>
            <person name="Pisabarro A.G."/>
            <person name="Kuo A."/>
            <person name="Tritt A."/>
            <person name="Lipzen A."/>
            <person name="He G."/>
            <person name="Yan M."/>
            <person name="Ng V."/>
            <person name="Cullen D."/>
            <person name="Martin F."/>
            <person name="Rosso M.-N."/>
            <person name="Henrissat B."/>
            <person name="Hibbett D."/>
            <person name="Martinez A.T."/>
            <person name="Grigoriev I.V."/>
        </authorList>
    </citation>
    <scope>NUCLEOTIDE SEQUENCE</scope>
    <source>
        <strain evidence="1">AH 44721</strain>
    </source>
</reference>
<comment type="caution">
    <text evidence="1">The sequence shown here is derived from an EMBL/GenBank/DDBJ whole genome shotgun (WGS) entry which is preliminary data.</text>
</comment>
<evidence type="ECO:0000313" key="1">
    <source>
        <dbReference type="EMBL" id="KAF8873796.1"/>
    </source>
</evidence>
<evidence type="ECO:0000313" key="2">
    <source>
        <dbReference type="Proteomes" id="UP000724874"/>
    </source>
</evidence>
<name>A0A9P5N829_GYMJU</name>